<dbReference type="Proteomes" id="UP000006882">
    <property type="component" value="Chromosome G6"/>
</dbReference>
<proteinExistence type="predicted"/>
<evidence type="ECO:0000313" key="2">
    <source>
        <dbReference type="EMBL" id="ONI03091.1"/>
    </source>
</evidence>
<name>A0A251NUW1_PRUPE</name>
<organism evidence="2 3">
    <name type="scientific">Prunus persica</name>
    <name type="common">Peach</name>
    <name type="synonym">Amygdalus persica</name>
    <dbReference type="NCBI Taxonomy" id="3760"/>
    <lineage>
        <taxon>Eukaryota</taxon>
        <taxon>Viridiplantae</taxon>
        <taxon>Streptophyta</taxon>
        <taxon>Embryophyta</taxon>
        <taxon>Tracheophyta</taxon>
        <taxon>Spermatophyta</taxon>
        <taxon>Magnoliopsida</taxon>
        <taxon>eudicotyledons</taxon>
        <taxon>Gunneridae</taxon>
        <taxon>Pentapetalae</taxon>
        <taxon>rosids</taxon>
        <taxon>fabids</taxon>
        <taxon>Rosales</taxon>
        <taxon>Rosaceae</taxon>
        <taxon>Amygdaloideae</taxon>
        <taxon>Amygdaleae</taxon>
        <taxon>Prunus</taxon>
    </lineage>
</organism>
<reference evidence="2 3" key="1">
    <citation type="journal article" date="2013" name="Nat. Genet.">
        <title>The high-quality draft genome of peach (Prunus persica) identifies unique patterns of genetic diversity, domestication and genome evolution.</title>
        <authorList>
            <consortium name="International Peach Genome Initiative"/>
            <person name="Verde I."/>
            <person name="Abbott A.G."/>
            <person name="Scalabrin S."/>
            <person name="Jung S."/>
            <person name="Shu S."/>
            <person name="Marroni F."/>
            <person name="Zhebentyayeva T."/>
            <person name="Dettori M.T."/>
            <person name="Grimwood J."/>
            <person name="Cattonaro F."/>
            <person name="Zuccolo A."/>
            <person name="Rossini L."/>
            <person name="Jenkins J."/>
            <person name="Vendramin E."/>
            <person name="Meisel L.A."/>
            <person name="Decroocq V."/>
            <person name="Sosinski B."/>
            <person name="Prochnik S."/>
            <person name="Mitros T."/>
            <person name="Policriti A."/>
            <person name="Cipriani G."/>
            <person name="Dondini L."/>
            <person name="Ficklin S."/>
            <person name="Goodstein D.M."/>
            <person name="Xuan P."/>
            <person name="Del Fabbro C."/>
            <person name="Aramini V."/>
            <person name="Copetti D."/>
            <person name="Gonzalez S."/>
            <person name="Horner D.S."/>
            <person name="Falchi R."/>
            <person name="Lucas S."/>
            <person name="Mica E."/>
            <person name="Maldonado J."/>
            <person name="Lazzari B."/>
            <person name="Bielenberg D."/>
            <person name="Pirona R."/>
            <person name="Miculan M."/>
            <person name="Barakat A."/>
            <person name="Testolin R."/>
            <person name="Stella A."/>
            <person name="Tartarini S."/>
            <person name="Tonutti P."/>
            <person name="Arus P."/>
            <person name="Orellana A."/>
            <person name="Wells C."/>
            <person name="Main D."/>
            <person name="Vizzotto G."/>
            <person name="Silva H."/>
            <person name="Salamini F."/>
            <person name="Schmutz J."/>
            <person name="Morgante M."/>
            <person name="Rokhsar D.S."/>
        </authorList>
    </citation>
    <scope>NUCLEOTIDE SEQUENCE [LARGE SCALE GENOMIC DNA]</scope>
    <source>
        <strain evidence="3">cv. Nemared</strain>
    </source>
</reference>
<evidence type="ECO:0000256" key="1">
    <source>
        <dbReference type="SAM" id="Phobius"/>
    </source>
</evidence>
<gene>
    <name evidence="2" type="ORF">PRUPE_6G237900</name>
</gene>
<keyword evidence="1" id="KW-1133">Transmembrane helix</keyword>
<keyword evidence="1" id="KW-0812">Transmembrane</keyword>
<keyword evidence="3" id="KW-1185">Reference proteome</keyword>
<sequence length="66" mass="7599">MGLIIIFSLSLFFFVTLAYFNTSNPIPFSSFLILSLLLCLIKIEYDACFDLRNDVELVRSYSESSF</sequence>
<dbReference type="EMBL" id="CM007656">
    <property type="protein sequence ID" value="ONI03091.1"/>
    <property type="molecule type" value="Genomic_DNA"/>
</dbReference>
<protein>
    <submittedName>
        <fullName evidence="2">Uncharacterized protein</fullName>
    </submittedName>
</protein>
<keyword evidence="1" id="KW-0472">Membrane</keyword>
<feature type="transmembrane region" description="Helical" evidence="1">
    <location>
        <begin position="28"/>
        <end position="45"/>
    </location>
</feature>
<accession>A0A251NUW1</accession>
<dbReference type="Gramene" id="ONI03091">
    <property type="protein sequence ID" value="ONI03091"/>
    <property type="gene ID" value="PRUPE_6G237900"/>
</dbReference>
<dbReference type="AlphaFoldDB" id="A0A251NUW1"/>
<evidence type="ECO:0000313" key="3">
    <source>
        <dbReference type="Proteomes" id="UP000006882"/>
    </source>
</evidence>